<feature type="compositionally biased region" description="Basic residues" evidence="2">
    <location>
        <begin position="210"/>
        <end position="240"/>
    </location>
</feature>
<feature type="compositionally biased region" description="Basic and acidic residues" evidence="2">
    <location>
        <begin position="126"/>
        <end position="139"/>
    </location>
</feature>
<dbReference type="EMBL" id="AMQM01005870">
    <property type="status" value="NOT_ANNOTATED_CDS"/>
    <property type="molecule type" value="Genomic_DNA"/>
</dbReference>
<dbReference type="EMBL" id="KB097144">
    <property type="protein sequence ID" value="ESN98409.1"/>
    <property type="molecule type" value="Genomic_DNA"/>
</dbReference>
<feature type="compositionally biased region" description="Basic and acidic residues" evidence="2">
    <location>
        <begin position="164"/>
        <end position="209"/>
    </location>
</feature>
<reference evidence="4" key="3">
    <citation type="submission" date="2015-06" db="UniProtKB">
        <authorList>
            <consortium name="EnsemblMetazoa"/>
        </authorList>
    </citation>
    <scope>IDENTIFICATION</scope>
</reference>
<dbReference type="RefSeq" id="XP_009023372.1">
    <property type="nucleotide sequence ID" value="XM_009025124.1"/>
</dbReference>
<reference evidence="5" key="1">
    <citation type="submission" date="2012-12" db="EMBL/GenBank/DDBJ databases">
        <authorList>
            <person name="Hellsten U."/>
            <person name="Grimwood J."/>
            <person name="Chapman J.A."/>
            <person name="Shapiro H."/>
            <person name="Aerts A."/>
            <person name="Otillar R.P."/>
            <person name="Terry A.Y."/>
            <person name="Boore J.L."/>
            <person name="Simakov O."/>
            <person name="Marletaz F."/>
            <person name="Cho S.-J."/>
            <person name="Edsinger-Gonzales E."/>
            <person name="Havlak P."/>
            <person name="Kuo D.-H."/>
            <person name="Larsson T."/>
            <person name="Lv J."/>
            <person name="Arendt D."/>
            <person name="Savage R."/>
            <person name="Osoegawa K."/>
            <person name="de Jong P."/>
            <person name="Lindberg D.R."/>
            <person name="Seaver E.C."/>
            <person name="Weisblat D.A."/>
            <person name="Putnam N.H."/>
            <person name="Grigoriev I.V."/>
            <person name="Rokhsar D.S."/>
        </authorList>
    </citation>
    <scope>NUCLEOTIDE SEQUENCE</scope>
</reference>
<dbReference type="InParanoid" id="T1FAZ9"/>
<feature type="region of interest" description="Disordered" evidence="2">
    <location>
        <begin position="1"/>
        <end position="58"/>
    </location>
</feature>
<evidence type="ECO:0000313" key="3">
    <source>
        <dbReference type="EMBL" id="ESN98409.1"/>
    </source>
</evidence>
<name>T1FAZ9_HELRO</name>
<proteinExistence type="predicted"/>
<gene>
    <name evidence="4" type="primary">20205998</name>
    <name evidence="3" type="ORF">HELRODRAFT_176876</name>
</gene>
<feature type="region of interest" description="Disordered" evidence="2">
    <location>
        <begin position="126"/>
        <end position="248"/>
    </location>
</feature>
<dbReference type="EnsemblMetazoa" id="HelroT176876">
    <property type="protein sequence ID" value="HelroP176876"/>
    <property type="gene ID" value="HelroG176876"/>
</dbReference>
<reference evidence="3 5" key="2">
    <citation type="journal article" date="2013" name="Nature">
        <title>Insights into bilaterian evolution from three spiralian genomes.</title>
        <authorList>
            <person name="Simakov O."/>
            <person name="Marletaz F."/>
            <person name="Cho S.J."/>
            <person name="Edsinger-Gonzales E."/>
            <person name="Havlak P."/>
            <person name="Hellsten U."/>
            <person name="Kuo D.H."/>
            <person name="Larsson T."/>
            <person name="Lv J."/>
            <person name="Arendt D."/>
            <person name="Savage R."/>
            <person name="Osoegawa K."/>
            <person name="de Jong P."/>
            <person name="Grimwood J."/>
            <person name="Chapman J.A."/>
            <person name="Shapiro H."/>
            <person name="Aerts A."/>
            <person name="Otillar R.P."/>
            <person name="Terry A.Y."/>
            <person name="Boore J.L."/>
            <person name="Grigoriev I.V."/>
            <person name="Lindberg D.R."/>
            <person name="Seaver E.C."/>
            <person name="Weisblat D.A."/>
            <person name="Putnam N.H."/>
            <person name="Rokhsar D.S."/>
        </authorList>
    </citation>
    <scope>NUCLEOTIDE SEQUENCE</scope>
</reference>
<evidence type="ECO:0000256" key="1">
    <source>
        <dbReference type="SAM" id="Coils"/>
    </source>
</evidence>
<feature type="compositionally biased region" description="Basic and acidic residues" evidence="2">
    <location>
        <begin position="12"/>
        <end position="37"/>
    </location>
</feature>
<keyword evidence="5" id="KW-1185">Reference proteome</keyword>
<feature type="compositionally biased region" description="Basic and acidic residues" evidence="2">
    <location>
        <begin position="44"/>
        <end position="58"/>
    </location>
</feature>
<dbReference type="GeneID" id="20205998"/>
<dbReference type="HOGENOM" id="CLU_1121142_0_0_1"/>
<dbReference type="KEGG" id="hro:HELRODRAFT_176876"/>
<evidence type="ECO:0000256" key="2">
    <source>
        <dbReference type="SAM" id="MobiDB-lite"/>
    </source>
</evidence>
<sequence>MCAPATRLCPRRGKDIWGRKREEPQKREENAGDKRTDTTGGPGDADKSDNQKSEPIREMHGKKYEELSKEIQAEIAVLEEEKQLIDRRIETLWMRQENKRMHSAANTDQGRRVKFLQKMAAETEHIEYPDEDDSKDHWKQKLNRLLSKSKSGKKSDNEASNEDGDGKSGENKDNAKEGDKSGGDGKDKSGKGDDGKKDKGGKGGDDKSRKGGGKKGGGKYGRRRGRGRGRGRGRIYGGKKSKFEQDIS</sequence>
<evidence type="ECO:0000313" key="4">
    <source>
        <dbReference type="EnsemblMetazoa" id="HelroP176876"/>
    </source>
</evidence>
<accession>T1FAZ9</accession>
<protein>
    <submittedName>
        <fullName evidence="3 4">Uncharacterized protein</fullName>
    </submittedName>
</protein>
<dbReference type="Proteomes" id="UP000015101">
    <property type="component" value="Unassembled WGS sequence"/>
</dbReference>
<evidence type="ECO:0000313" key="5">
    <source>
        <dbReference type="Proteomes" id="UP000015101"/>
    </source>
</evidence>
<organism evidence="4 5">
    <name type="scientific">Helobdella robusta</name>
    <name type="common">Californian leech</name>
    <dbReference type="NCBI Taxonomy" id="6412"/>
    <lineage>
        <taxon>Eukaryota</taxon>
        <taxon>Metazoa</taxon>
        <taxon>Spiralia</taxon>
        <taxon>Lophotrochozoa</taxon>
        <taxon>Annelida</taxon>
        <taxon>Clitellata</taxon>
        <taxon>Hirudinea</taxon>
        <taxon>Rhynchobdellida</taxon>
        <taxon>Glossiphoniidae</taxon>
        <taxon>Helobdella</taxon>
    </lineage>
</organism>
<dbReference type="CTD" id="20205998"/>
<keyword evidence="1" id="KW-0175">Coiled coil</keyword>
<dbReference type="AlphaFoldDB" id="T1FAZ9"/>
<feature type="coiled-coil region" evidence="1">
    <location>
        <begin position="61"/>
        <end position="88"/>
    </location>
</feature>